<accession>A0A0V0GHZ8</accession>
<dbReference type="AlphaFoldDB" id="A0A0V0GHZ8"/>
<proteinExistence type="predicted"/>
<name>A0A0V0GHZ8_SOLCH</name>
<feature type="non-terminal residue" evidence="1">
    <location>
        <position position="1"/>
    </location>
</feature>
<dbReference type="EMBL" id="GEDG01038557">
    <property type="protein sequence ID" value="JAP07528.1"/>
    <property type="molecule type" value="Transcribed_RNA"/>
</dbReference>
<sequence length="61" mass="7124">SLVRKSIEKIWIMTTTPIFWCIWNESRIFVDGVLTQFVGSKIPLRIKSFGCLLHKNKSISR</sequence>
<evidence type="ECO:0000313" key="1">
    <source>
        <dbReference type="EMBL" id="JAP07528.1"/>
    </source>
</evidence>
<protein>
    <submittedName>
        <fullName evidence="1">Putative ovule protein</fullName>
    </submittedName>
</protein>
<reference evidence="1" key="1">
    <citation type="submission" date="2015-12" db="EMBL/GenBank/DDBJ databases">
        <title>Gene expression during late stages of embryo sac development: a critical building block for successful pollen-pistil interactions.</title>
        <authorList>
            <person name="Liu Y."/>
            <person name="Joly V."/>
            <person name="Sabar M."/>
            <person name="Matton D.P."/>
        </authorList>
    </citation>
    <scope>NUCLEOTIDE SEQUENCE</scope>
</reference>
<organism evidence="1">
    <name type="scientific">Solanum chacoense</name>
    <name type="common">Chaco potato</name>
    <dbReference type="NCBI Taxonomy" id="4108"/>
    <lineage>
        <taxon>Eukaryota</taxon>
        <taxon>Viridiplantae</taxon>
        <taxon>Streptophyta</taxon>
        <taxon>Embryophyta</taxon>
        <taxon>Tracheophyta</taxon>
        <taxon>Spermatophyta</taxon>
        <taxon>Magnoliopsida</taxon>
        <taxon>eudicotyledons</taxon>
        <taxon>Gunneridae</taxon>
        <taxon>Pentapetalae</taxon>
        <taxon>asterids</taxon>
        <taxon>lamiids</taxon>
        <taxon>Solanales</taxon>
        <taxon>Solanaceae</taxon>
        <taxon>Solanoideae</taxon>
        <taxon>Solaneae</taxon>
        <taxon>Solanum</taxon>
    </lineage>
</organism>